<name>A0A922T9V2_9HYPH</name>
<dbReference type="PRINTS" id="PR00455">
    <property type="entry name" value="HTHTETR"/>
</dbReference>
<dbReference type="Gene3D" id="1.10.357.10">
    <property type="entry name" value="Tetracycline Repressor, domain 2"/>
    <property type="match status" value="1"/>
</dbReference>
<protein>
    <submittedName>
        <fullName evidence="6">TetR family transcriptional regulator</fullName>
    </submittedName>
</protein>
<evidence type="ECO:0000259" key="5">
    <source>
        <dbReference type="PROSITE" id="PS50977"/>
    </source>
</evidence>
<feature type="DNA-binding region" description="H-T-H motif" evidence="4">
    <location>
        <begin position="28"/>
        <end position="47"/>
    </location>
</feature>
<dbReference type="Pfam" id="PF00440">
    <property type="entry name" value="TetR_N"/>
    <property type="match status" value="1"/>
</dbReference>
<dbReference type="InterPro" id="IPR036271">
    <property type="entry name" value="Tet_transcr_reg_TetR-rel_C_sf"/>
</dbReference>
<proteinExistence type="predicted"/>
<comment type="caution">
    <text evidence="6">The sequence shown here is derived from an EMBL/GenBank/DDBJ whole genome shotgun (WGS) entry which is preliminary data.</text>
</comment>
<dbReference type="GO" id="GO:0000976">
    <property type="term" value="F:transcription cis-regulatory region binding"/>
    <property type="evidence" value="ECO:0007669"/>
    <property type="project" value="TreeGrafter"/>
</dbReference>
<dbReference type="SUPFAM" id="SSF48498">
    <property type="entry name" value="Tetracyclin repressor-like, C-terminal domain"/>
    <property type="match status" value="1"/>
</dbReference>
<evidence type="ECO:0000313" key="6">
    <source>
        <dbReference type="EMBL" id="KEQ09569.1"/>
    </source>
</evidence>
<dbReference type="GO" id="GO:0003700">
    <property type="term" value="F:DNA-binding transcription factor activity"/>
    <property type="evidence" value="ECO:0007669"/>
    <property type="project" value="TreeGrafter"/>
</dbReference>
<organism evidence="6 7">
    <name type="scientific">Pseudorhizobium pelagicum</name>
    <dbReference type="NCBI Taxonomy" id="1509405"/>
    <lineage>
        <taxon>Bacteria</taxon>
        <taxon>Pseudomonadati</taxon>
        <taxon>Pseudomonadota</taxon>
        <taxon>Alphaproteobacteria</taxon>
        <taxon>Hyphomicrobiales</taxon>
        <taxon>Rhizobiaceae</taxon>
        <taxon>Rhizobium/Agrobacterium group</taxon>
        <taxon>Pseudorhizobium</taxon>
    </lineage>
</organism>
<dbReference type="SUPFAM" id="SSF46689">
    <property type="entry name" value="Homeodomain-like"/>
    <property type="match status" value="1"/>
</dbReference>
<dbReference type="PROSITE" id="PS50977">
    <property type="entry name" value="HTH_TETR_2"/>
    <property type="match status" value="1"/>
</dbReference>
<dbReference type="InterPro" id="IPR050109">
    <property type="entry name" value="HTH-type_TetR-like_transc_reg"/>
</dbReference>
<dbReference type="EMBL" id="JOKJ01000007">
    <property type="protein sequence ID" value="KEQ09569.1"/>
    <property type="molecule type" value="Genomic_DNA"/>
</dbReference>
<keyword evidence="7" id="KW-1185">Reference proteome</keyword>
<reference evidence="6 7" key="1">
    <citation type="submission" date="2014-06" db="EMBL/GenBank/DDBJ databases">
        <title>Rhizobium pelagicum/R2-400B4.</title>
        <authorList>
            <person name="Kimes N.E."/>
            <person name="Lopez-Perez M."/>
        </authorList>
    </citation>
    <scope>NUCLEOTIDE SEQUENCE [LARGE SCALE GENOMIC DNA]</scope>
    <source>
        <strain evidence="6 7">R2-400B4</strain>
    </source>
</reference>
<feature type="domain" description="HTH tetR-type" evidence="5">
    <location>
        <begin position="6"/>
        <end position="65"/>
    </location>
</feature>
<evidence type="ECO:0000256" key="1">
    <source>
        <dbReference type="ARBA" id="ARBA00023015"/>
    </source>
</evidence>
<sequence length="195" mass="21242">MRADARKNYDHLIAIARDVVAEHGAEASLRDVARRAGVGLGTLYRHFPTREALLEALLRTRFGELADRANELESWDDAGSALVTWLREAITMTHHYSGTIALMVAAISDEDSALHASCTTLRTAGTRLLLRAQAEGVARRDMDGNDLFALISALAWLADQPPLVPRADNLFDIITSAILTGRPKADRGKAEAAQE</sequence>
<accession>A0A922T9V2</accession>
<dbReference type="Proteomes" id="UP000052167">
    <property type="component" value="Unassembled WGS sequence"/>
</dbReference>
<dbReference type="InterPro" id="IPR001647">
    <property type="entry name" value="HTH_TetR"/>
</dbReference>
<dbReference type="InterPro" id="IPR009057">
    <property type="entry name" value="Homeodomain-like_sf"/>
</dbReference>
<dbReference type="PANTHER" id="PTHR30055">
    <property type="entry name" value="HTH-TYPE TRANSCRIPTIONAL REGULATOR RUTR"/>
    <property type="match status" value="1"/>
</dbReference>
<keyword evidence="1" id="KW-0805">Transcription regulation</keyword>
<keyword evidence="3" id="KW-0804">Transcription</keyword>
<evidence type="ECO:0000256" key="3">
    <source>
        <dbReference type="ARBA" id="ARBA00023163"/>
    </source>
</evidence>
<evidence type="ECO:0000256" key="4">
    <source>
        <dbReference type="PROSITE-ProRule" id="PRU00335"/>
    </source>
</evidence>
<evidence type="ECO:0000256" key="2">
    <source>
        <dbReference type="ARBA" id="ARBA00023125"/>
    </source>
</evidence>
<evidence type="ECO:0000313" key="7">
    <source>
        <dbReference type="Proteomes" id="UP000052167"/>
    </source>
</evidence>
<gene>
    <name evidence="6" type="ORF">GV68_24420</name>
</gene>
<dbReference type="InterPro" id="IPR049445">
    <property type="entry name" value="TetR_SbtR-like_C"/>
</dbReference>
<dbReference type="OrthoDB" id="9795011at2"/>
<dbReference type="Pfam" id="PF21597">
    <property type="entry name" value="TetR_C_43"/>
    <property type="match status" value="1"/>
</dbReference>
<keyword evidence="2 4" id="KW-0238">DNA-binding</keyword>
<dbReference type="RefSeq" id="WP_037165719.1">
    <property type="nucleotide sequence ID" value="NZ_CAJXID010000017.1"/>
</dbReference>
<dbReference type="AlphaFoldDB" id="A0A922T9V2"/>
<dbReference type="PANTHER" id="PTHR30055:SF234">
    <property type="entry name" value="HTH-TYPE TRANSCRIPTIONAL REGULATOR BETI"/>
    <property type="match status" value="1"/>
</dbReference>